<organism evidence="2 3">
    <name type="scientific">Ramlibacter montanisoli</name>
    <dbReference type="NCBI Taxonomy" id="2732512"/>
    <lineage>
        <taxon>Bacteria</taxon>
        <taxon>Pseudomonadati</taxon>
        <taxon>Pseudomonadota</taxon>
        <taxon>Betaproteobacteria</taxon>
        <taxon>Burkholderiales</taxon>
        <taxon>Comamonadaceae</taxon>
        <taxon>Ramlibacter</taxon>
    </lineage>
</organism>
<dbReference type="Pfam" id="PF13953">
    <property type="entry name" value="PapC_C"/>
    <property type="match status" value="1"/>
</dbReference>
<dbReference type="Proteomes" id="UP000552954">
    <property type="component" value="Unassembled WGS sequence"/>
</dbReference>
<feature type="domain" description="PapC-like C-terminal" evidence="1">
    <location>
        <begin position="440"/>
        <end position="501"/>
    </location>
</feature>
<sequence length="519" mass="55761">MELYVNDVLRKVSQVPTGPFVVDNNLGLTGSGEARLVVRDVLGREVVIVQPFFTSAQLLAPGLNDWSVEAGYLRENLGLTNADYGQRFASGTWRRGVTDLVTLEGRAEWTRAQRTAGAGAIVALPGDYLVRGTVARSMHDRVGDGAFALLGMERQWVHTALTMQLLGASRGYRELGTNELQLPTRRQLAANLTHHMGNSSMGVGFARIDRYDAAAVTTVSLNLGHRFDKAASLNANLSKVLGQSNGTSFGVTLQVPLENNRFASASYSTRGGVHDFYATAAEFSGERSPVGWRVLGGRLNREEHGEAGVEYSGQYGRVYSDVSASPSQHSLRLGASGGMAAAASRVFFTRRLDQSFAVAELKGYPGIGVGLGSNTLATTDAGGVAFIPFLSAYQANQVRLNAQDLPISVDLDSIERTVVPSWRSAVKVDFPVRGGRAAVVKIHQEDGEPVPAGAVVHVRGQQEDVFVGRRGEAFVPGLQPANEVEVRWRGSVCAFTLALPPAANDEILRLGPVTCRRNR</sequence>
<gene>
    <name evidence="2" type="ORF">HK415_17130</name>
</gene>
<keyword evidence="3" id="KW-1185">Reference proteome</keyword>
<dbReference type="InterPro" id="IPR025949">
    <property type="entry name" value="PapC-like_C"/>
</dbReference>
<evidence type="ECO:0000313" key="2">
    <source>
        <dbReference type="EMBL" id="NNU44522.1"/>
    </source>
</evidence>
<dbReference type="PANTHER" id="PTHR30451">
    <property type="entry name" value="OUTER MEMBRANE USHER PROTEIN"/>
    <property type="match status" value="1"/>
</dbReference>
<dbReference type="Pfam" id="PF00577">
    <property type="entry name" value="Usher"/>
    <property type="match status" value="1"/>
</dbReference>
<dbReference type="GO" id="GO:0009297">
    <property type="term" value="P:pilus assembly"/>
    <property type="evidence" value="ECO:0007669"/>
    <property type="project" value="InterPro"/>
</dbReference>
<dbReference type="InterPro" id="IPR000015">
    <property type="entry name" value="Fimb_usher"/>
</dbReference>
<comment type="caution">
    <text evidence="2">The sequence shown here is derived from an EMBL/GenBank/DDBJ whole genome shotgun (WGS) entry which is preliminary data.</text>
</comment>
<dbReference type="PANTHER" id="PTHR30451:SF5">
    <property type="entry name" value="SLR0019 PROTEIN"/>
    <property type="match status" value="1"/>
</dbReference>
<protein>
    <submittedName>
        <fullName evidence="2">Fimbrial biogenesis outer membrane usher protein</fullName>
    </submittedName>
</protein>
<dbReference type="InterPro" id="IPR042186">
    <property type="entry name" value="FimD_plug_dom"/>
</dbReference>
<evidence type="ECO:0000313" key="3">
    <source>
        <dbReference type="Proteomes" id="UP000552954"/>
    </source>
</evidence>
<dbReference type="AlphaFoldDB" id="A0A849K842"/>
<dbReference type="InterPro" id="IPR043142">
    <property type="entry name" value="PapC-like_C_sf"/>
</dbReference>
<name>A0A849K842_9BURK</name>
<reference evidence="2 3" key="2">
    <citation type="submission" date="2020-06" db="EMBL/GenBank/DDBJ databases">
        <title>Ramlibacter rhizophilus sp. nov., isolated from rhizosphere soil of national flower Mugunghwa from South Korea.</title>
        <authorList>
            <person name="Zheng-Fei Y."/>
            <person name="Huan T."/>
        </authorList>
    </citation>
    <scope>NUCLEOTIDE SEQUENCE [LARGE SCALE GENOMIC DNA]</scope>
    <source>
        <strain evidence="2 3">B156</strain>
    </source>
</reference>
<dbReference type="EMBL" id="JABFCS010000001">
    <property type="protein sequence ID" value="NNU44522.1"/>
    <property type="molecule type" value="Genomic_DNA"/>
</dbReference>
<accession>A0A849K842</accession>
<dbReference type="Gene3D" id="2.60.40.2610">
    <property type="entry name" value="Outer membrane usher protein FimD, plug domain"/>
    <property type="match status" value="1"/>
</dbReference>
<evidence type="ECO:0000259" key="1">
    <source>
        <dbReference type="Pfam" id="PF13953"/>
    </source>
</evidence>
<reference evidence="2 3" key="1">
    <citation type="submission" date="2020-05" db="EMBL/GenBank/DDBJ databases">
        <authorList>
            <person name="Khan S.A."/>
            <person name="Jeon C.O."/>
            <person name="Chun B.H."/>
        </authorList>
    </citation>
    <scope>NUCLEOTIDE SEQUENCE [LARGE SCALE GENOMIC DNA]</scope>
    <source>
        <strain evidence="2 3">B156</strain>
    </source>
</reference>
<dbReference type="RefSeq" id="WP_171561374.1">
    <property type="nucleotide sequence ID" value="NZ_JABFCS010000001.1"/>
</dbReference>
<proteinExistence type="predicted"/>
<dbReference type="GO" id="GO:0009279">
    <property type="term" value="C:cell outer membrane"/>
    <property type="evidence" value="ECO:0007669"/>
    <property type="project" value="TreeGrafter"/>
</dbReference>
<dbReference type="Gene3D" id="2.60.40.3110">
    <property type="match status" value="1"/>
</dbReference>
<dbReference type="GO" id="GO:0015473">
    <property type="term" value="F:fimbrial usher porin activity"/>
    <property type="evidence" value="ECO:0007669"/>
    <property type="project" value="InterPro"/>
</dbReference>
<dbReference type="Gene3D" id="2.60.40.2070">
    <property type="match status" value="1"/>
</dbReference>